<feature type="domain" description="Peptidase S8/S53" evidence="7">
    <location>
        <begin position="18"/>
        <end position="96"/>
    </location>
</feature>
<dbReference type="GO" id="GO:0004252">
    <property type="term" value="F:serine-type endopeptidase activity"/>
    <property type="evidence" value="ECO:0007669"/>
    <property type="project" value="InterPro"/>
</dbReference>
<keyword evidence="5" id="KW-0720">Serine protease</keyword>
<dbReference type="SUPFAM" id="SSF52743">
    <property type="entry name" value="Subtilisin-like"/>
    <property type="match status" value="1"/>
</dbReference>
<reference evidence="8" key="1">
    <citation type="journal article" date="2018" name="DNA Res.">
        <title>Multiple hybrid de novo genome assembly of finger millet, an orphan allotetraploid crop.</title>
        <authorList>
            <person name="Hatakeyama M."/>
            <person name="Aluri S."/>
            <person name="Balachadran M.T."/>
            <person name="Sivarajan S.R."/>
            <person name="Patrignani A."/>
            <person name="Gruter S."/>
            <person name="Poveda L."/>
            <person name="Shimizu-Inatsugi R."/>
            <person name="Baeten J."/>
            <person name="Francoijs K.J."/>
            <person name="Nataraja K.N."/>
            <person name="Reddy Y.A.N."/>
            <person name="Phadnis S."/>
            <person name="Ravikumar R.L."/>
            <person name="Schlapbach R."/>
            <person name="Sreeman S.M."/>
            <person name="Shimizu K.K."/>
        </authorList>
    </citation>
    <scope>NUCLEOTIDE SEQUENCE</scope>
</reference>
<keyword evidence="3" id="KW-0732">Signal</keyword>
<sequence>MPVVKISRAVSVVGNGVLSPRVAAFSSRGPSPAFPGIIKPDIAAPGVGILAAQGNSYVFRSGTSMSCPHVSAIVALLKSLHPDWSPAMIKSAIITSGICNK</sequence>
<proteinExistence type="inferred from homology"/>
<organism evidence="8 9">
    <name type="scientific">Eleusine coracana subsp. coracana</name>
    <dbReference type="NCBI Taxonomy" id="191504"/>
    <lineage>
        <taxon>Eukaryota</taxon>
        <taxon>Viridiplantae</taxon>
        <taxon>Streptophyta</taxon>
        <taxon>Embryophyta</taxon>
        <taxon>Tracheophyta</taxon>
        <taxon>Spermatophyta</taxon>
        <taxon>Magnoliopsida</taxon>
        <taxon>Liliopsida</taxon>
        <taxon>Poales</taxon>
        <taxon>Poaceae</taxon>
        <taxon>PACMAD clade</taxon>
        <taxon>Chloridoideae</taxon>
        <taxon>Cynodonteae</taxon>
        <taxon>Eleusininae</taxon>
        <taxon>Eleusine</taxon>
    </lineage>
</organism>
<accession>A0AAV5BWU1</accession>
<comment type="similarity">
    <text evidence="1 6">Belongs to the peptidase S8 family.</text>
</comment>
<dbReference type="GO" id="GO:0006508">
    <property type="term" value="P:proteolysis"/>
    <property type="evidence" value="ECO:0007669"/>
    <property type="project" value="UniProtKB-KW"/>
</dbReference>
<evidence type="ECO:0000256" key="1">
    <source>
        <dbReference type="ARBA" id="ARBA00011073"/>
    </source>
</evidence>
<dbReference type="InterPro" id="IPR036852">
    <property type="entry name" value="Peptidase_S8/S53_dom_sf"/>
</dbReference>
<keyword evidence="9" id="KW-1185">Reference proteome</keyword>
<dbReference type="InterPro" id="IPR045051">
    <property type="entry name" value="SBT"/>
</dbReference>
<name>A0AAV5BWU1_ELECO</name>
<dbReference type="PANTHER" id="PTHR10795">
    <property type="entry name" value="PROPROTEIN CONVERTASE SUBTILISIN/KEXIN"/>
    <property type="match status" value="1"/>
</dbReference>
<dbReference type="Gene3D" id="3.50.30.30">
    <property type="match status" value="1"/>
</dbReference>
<dbReference type="InterPro" id="IPR000209">
    <property type="entry name" value="Peptidase_S8/S53_dom"/>
</dbReference>
<evidence type="ECO:0000256" key="5">
    <source>
        <dbReference type="ARBA" id="ARBA00022825"/>
    </source>
</evidence>
<protein>
    <recommendedName>
        <fullName evidence="7">Peptidase S8/S53 domain-containing protein</fullName>
    </recommendedName>
</protein>
<dbReference type="PROSITE" id="PS00138">
    <property type="entry name" value="SUBTILASE_SER"/>
    <property type="match status" value="1"/>
</dbReference>
<evidence type="ECO:0000259" key="7">
    <source>
        <dbReference type="Pfam" id="PF00082"/>
    </source>
</evidence>
<evidence type="ECO:0000256" key="4">
    <source>
        <dbReference type="ARBA" id="ARBA00022801"/>
    </source>
</evidence>
<evidence type="ECO:0000256" key="3">
    <source>
        <dbReference type="ARBA" id="ARBA00022729"/>
    </source>
</evidence>
<evidence type="ECO:0000256" key="6">
    <source>
        <dbReference type="PROSITE-ProRule" id="PRU01240"/>
    </source>
</evidence>
<keyword evidence="4" id="KW-0378">Hydrolase</keyword>
<keyword evidence="2" id="KW-0645">Protease</keyword>
<evidence type="ECO:0000256" key="2">
    <source>
        <dbReference type="ARBA" id="ARBA00022670"/>
    </source>
</evidence>
<dbReference type="InterPro" id="IPR023828">
    <property type="entry name" value="Peptidase_S8_Ser-AS"/>
</dbReference>
<evidence type="ECO:0000313" key="9">
    <source>
        <dbReference type="Proteomes" id="UP001054889"/>
    </source>
</evidence>
<comment type="caution">
    <text evidence="6">Lacks conserved residue(s) required for the propagation of feature annotation.</text>
</comment>
<dbReference type="Gene3D" id="3.40.50.200">
    <property type="entry name" value="Peptidase S8/S53 domain"/>
    <property type="match status" value="1"/>
</dbReference>
<dbReference type="EMBL" id="BQKI01000003">
    <property type="protein sequence ID" value="GJM90826.1"/>
    <property type="molecule type" value="Genomic_DNA"/>
</dbReference>
<gene>
    <name evidence="8" type="primary">ga07144</name>
    <name evidence="8" type="ORF">PR202_ga07144</name>
</gene>
<dbReference type="Pfam" id="PF00082">
    <property type="entry name" value="Peptidase_S8"/>
    <property type="match status" value="1"/>
</dbReference>
<dbReference type="PROSITE" id="PS51892">
    <property type="entry name" value="SUBTILASE"/>
    <property type="match status" value="1"/>
</dbReference>
<dbReference type="Proteomes" id="UP001054889">
    <property type="component" value="Unassembled WGS sequence"/>
</dbReference>
<evidence type="ECO:0000313" key="8">
    <source>
        <dbReference type="EMBL" id="GJM90826.1"/>
    </source>
</evidence>
<dbReference type="AlphaFoldDB" id="A0AAV5BWU1"/>
<comment type="caution">
    <text evidence="8">The sequence shown here is derived from an EMBL/GenBank/DDBJ whole genome shotgun (WGS) entry which is preliminary data.</text>
</comment>
<reference evidence="8" key="2">
    <citation type="submission" date="2021-12" db="EMBL/GenBank/DDBJ databases">
        <title>Resequencing data analysis of finger millet.</title>
        <authorList>
            <person name="Hatakeyama M."/>
            <person name="Aluri S."/>
            <person name="Balachadran M.T."/>
            <person name="Sivarajan S.R."/>
            <person name="Poveda L."/>
            <person name="Shimizu-Inatsugi R."/>
            <person name="Schlapbach R."/>
            <person name="Sreeman S.M."/>
            <person name="Shimizu K.K."/>
        </authorList>
    </citation>
    <scope>NUCLEOTIDE SEQUENCE</scope>
</reference>